<comment type="function">
    <text evidence="2">Probable zinc protease.</text>
</comment>
<evidence type="ECO:0000313" key="9">
    <source>
        <dbReference type="EMBL" id="CAD21161.1"/>
    </source>
</evidence>
<dbReference type="Pfam" id="PF00200">
    <property type="entry name" value="Disintegrin"/>
    <property type="match status" value="1"/>
</dbReference>
<organism evidence="9">
    <name type="scientific">Neurospora crassa</name>
    <dbReference type="NCBI Taxonomy" id="5141"/>
    <lineage>
        <taxon>Eukaryota</taxon>
        <taxon>Fungi</taxon>
        <taxon>Dikarya</taxon>
        <taxon>Ascomycota</taxon>
        <taxon>Pezizomycotina</taxon>
        <taxon>Sordariomycetes</taxon>
        <taxon>Sordariomycetidae</taxon>
        <taxon>Sordariales</taxon>
        <taxon>Sordariaceae</taxon>
        <taxon>Neurospora</taxon>
    </lineage>
</organism>
<feature type="domain" description="Disintegrin" evidence="7">
    <location>
        <begin position="725"/>
        <end position="815"/>
    </location>
</feature>
<dbReference type="FunFam" id="4.10.70.10:FF:000003">
    <property type="entry name" value="Disintegrin and metalloproteinase domain-containing protein 17"/>
    <property type="match status" value="1"/>
</dbReference>
<feature type="binding site" evidence="4">
    <location>
        <position position="642"/>
    </location>
    <ligand>
        <name>Zn(2+)</name>
        <dbReference type="ChEBI" id="CHEBI:29105"/>
        <note>catalytic</note>
    </ligand>
</feature>
<dbReference type="SUPFAM" id="SSF57552">
    <property type="entry name" value="Blood coagulation inhibitor (disintegrin)"/>
    <property type="match status" value="1"/>
</dbReference>
<name>Q8X014_NEUCS</name>
<feature type="binding site" evidence="4">
    <location>
        <position position="638"/>
    </location>
    <ligand>
        <name>Zn(2+)</name>
        <dbReference type="ChEBI" id="CHEBI:29105"/>
        <note>catalytic</note>
    </ligand>
</feature>
<evidence type="ECO:0000256" key="6">
    <source>
        <dbReference type="SAM" id="Phobius"/>
    </source>
</evidence>
<dbReference type="InterPro" id="IPR001762">
    <property type="entry name" value="Disintegrin_dom"/>
</dbReference>
<dbReference type="AlphaFoldDB" id="Q8X014"/>
<keyword evidence="6" id="KW-0472">Membrane</keyword>
<keyword evidence="4" id="KW-0479">Metal-binding</keyword>
<dbReference type="SMART" id="SM00050">
    <property type="entry name" value="DISIN"/>
    <property type="match status" value="1"/>
</dbReference>
<feature type="transmembrane region" description="Helical" evidence="6">
    <location>
        <begin position="915"/>
        <end position="939"/>
    </location>
</feature>
<evidence type="ECO:0000256" key="1">
    <source>
        <dbReference type="ARBA" id="ARBA00023157"/>
    </source>
</evidence>
<evidence type="ECO:0000259" key="8">
    <source>
        <dbReference type="PROSITE" id="PS50215"/>
    </source>
</evidence>
<feature type="compositionally biased region" description="Basic and acidic residues" evidence="5">
    <location>
        <begin position="1023"/>
        <end position="1032"/>
    </location>
</feature>
<keyword evidence="1" id="KW-1015">Disulfide bond</keyword>
<evidence type="ECO:0000256" key="4">
    <source>
        <dbReference type="PROSITE-ProRule" id="PRU00276"/>
    </source>
</evidence>
<dbReference type="GO" id="GO:0046872">
    <property type="term" value="F:metal ion binding"/>
    <property type="evidence" value="ECO:0007669"/>
    <property type="project" value="UniProtKB-KW"/>
</dbReference>
<dbReference type="Gene3D" id="4.10.70.10">
    <property type="entry name" value="Disintegrin domain"/>
    <property type="match status" value="1"/>
</dbReference>
<dbReference type="VEuPathDB" id="FungiDB:NCU06834"/>
<dbReference type="InterPro" id="IPR024079">
    <property type="entry name" value="MetalloPept_cat_dom_sf"/>
</dbReference>
<dbReference type="InterPro" id="IPR036436">
    <property type="entry name" value="Disintegrin_dom_sf"/>
</dbReference>
<evidence type="ECO:0000256" key="3">
    <source>
        <dbReference type="ARBA" id="ARBA00074021"/>
    </source>
</evidence>
<dbReference type="InterPro" id="IPR001590">
    <property type="entry name" value="Peptidase_M12B"/>
</dbReference>
<dbReference type="PANTHER" id="PTHR11905">
    <property type="entry name" value="ADAM A DISINTEGRIN AND METALLOPROTEASE DOMAIN"/>
    <property type="match status" value="1"/>
</dbReference>
<feature type="compositionally biased region" description="Pro residues" evidence="5">
    <location>
        <begin position="984"/>
        <end position="1008"/>
    </location>
</feature>
<dbReference type="EMBL" id="AL669993">
    <property type="protein sequence ID" value="CAD21161.1"/>
    <property type="molecule type" value="Genomic_DNA"/>
</dbReference>
<dbReference type="Gene3D" id="3.40.390.10">
    <property type="entry name" value="Collagenase (Catalytic Domain)"/>
    <property type="match status" value="1"/>
</dbReference>
<dbReference type="InterPro" id="IPR034028">
    <property type="entry name" value="ZnMc_ADAM_fungal"/>
</dbReference>
<keyword evidence="6" id="KW-0812">Transmembrane</keyword>
<reference evidence="9" key="2">
    <citation type="submission" date="2002-01" db="EMBL/GenBank/DDBJ databases">
        <authorList>
            <person name="German Neurospora genome project"/>
        </authorList>
    </citation>
    <scope>NUCLEOTIDE SEQUENCE</scope>
</reference>
<evidence type="ECO:0000256" key="2">
    <source>
        <dbReference type="ARBA" id="ARBA00056552"/>
    </source>
</evidence>
<dbReference type="PROSITE" id="PS50214">
    <property type="entry name" value="DISINTEGRIN_2"/>
    <property type="match status" value="1"/>
</dbReference>
<keyword evidence="4" id="KW-0862">Zinc</keyword>
<evidence type="ECO:0000259" key="7">
    <source>
        <dbReference type="PROSITE" id="PS50214"/>
    </source>
</evidence>
<gene>
    <name evidence="9" type="primary">B23D6.090</name>
</gene>
<feature type="active site" evidence="4">
    <location>
        <position position="639"/>
    </location>
</feature>
<dbReference type="CDD" id="cd04271">
    <property type="entry name" value="ZnMc_ADAM_fungal"/>
    <property type="match status" value="1"/>
</dbReference>
<dbReference type="PANTHER" id="PTHR11905:SF159">
    <property type="entry name" value="ADAM METALLOPROTEASE"/>
    <property type="match status" value="1"/>
</dbReference>
<comment type="caution">
    <text evidence="4">Lacks conserved residue(s) required for the propagation of feature annotation.</text>
</comment>
<dbReference type="GO" id="GO:0004222">
    <property type="term" value="F:metalloendopeptidase activity"/>
    <property type="evidence" value="ECO:0007669"/>
    <property type="project" value="InterPro"/>
</dbReference>
<feature type="domain" description="Peptidase M12B" evidence="8">
    <location>
        <begin position="487"/>
        <end position="704"/>
    </location>
</feature>
<reference evidence="9" key="1">
    <citation type="submission" date="2002-01" db="EMBL/GenBank/DDBJ databases">
        <authorList>
            <person name="Schulte U."/>
            <person name="Aign V."/>
            <person name="Hoheisel J."/>
            <person name="Brandt P."/>
            <person name="Fartmann B."/>
            <person name="Holland R."/>
            <person name="Nyakatura G."/>
            <person name="Mewes H.W."/>
            <person name="Mannhaupt G."/>
        </authorList>
    </citation>
    <scope>NUCLEOTIDE SEQUENCE</scope>
</reference>
<dbReference type="GO" id="GO:0006508">
    <property type="term" value="P:proteolysis"/>
    <property type="evidence" value="ECO:0007669"/>
    <property type="project" value="InterPro"/>
</dbReference>
<keyword evidence="6" id="KW-1133">Transmembrane helix</keyword>
<feature type="binding site" evidence="4">
    <location>
        <position position="648"/>
    </location>
    <ligand>
        <name>Zn(2+)</name>
        <dbReference type="ChEBI" id="CHEBI:29105"/>
        <note>catalytic</note>
    </ligand>
</feature>
<sequence length="1039" mass="113578">MSIDECPSSWYFDLQSRKTFLSMSGVVDTDAEILGSFNEGSRSDCKTSVGRSFARFEEEEDQKDVVGARTVCQGPRVNVLSLPPPFFLLSTEPLDPPRFMDWFLEVPADLPPLLLAFYCLRHPPVGDHHTRQYPPVDSHHLPFRSLRRLSALIDAHATTPTDLCTATIFSNFPLHTGAFWSIHFHDIPISLVSCPVQELVLDLQLFDGLRAVRIEEHNLLELKYVCFHGLRGRICCRWPACPICYSHVDDAVIHTPSHRVHSQSTFDLSFYLHDRQQKIRFVLEPNHDILSDDATIHILGPDGKVKRIEPIAREEHKVFRGTTFVQREGTTDADWKQAGWARVYVLRDGERPIFQGSFRVNGVDHHIQTNTNYRQTMIPGDPEIEEADEEYMVVWRDSDIKKPAHNDLKKRDPASTGSCASNDLLWNRDENNGVLRWTEEVFEHQSRWAISPRALFGRQMDGTQGGNGAGVNLLNSIGSTAGCPTSKKVALIGIATDCTYTEKFNSTESLRQNVIDMVNKASQLFESSFSISLGIRNLTISDKECPATPPDSAPFNMPCSSGATITDRLVKFSEWRGKSNDNNAYWTLLSTCNTGPAVGLAWLGQVCQPGATQSQGNETVAGANVVVKTSTEWQVFAHESGHTFGAVHDCLPDTCADGSAGENKCCPLSTTTCDANAQFIMNPSTDDRITSFSACSIGNICSFLGRNPGRLSCLSNNKDVVTITGQQCGNGIVEAGEECDCGGAEGCGNNPCCDPKTCKFTTNSICDPANEECCTDKCQFSGTETVCRASTGPCDPEEKCSGTSGSCPADKTADDGTSCGDSLTCASGQCTSRDQQCKTFMATEDTHNQTTSCSNEGCTLACEGPMFGNAQCYSLPQYFLDGTPCEGGGKCHNGICEGAKLSNQILDWFKDNKNIAIPVGCVIAGLLLISLISCCCSCCRRARYRSRRAPPRMMAPSPVMGQHPVGWNWGGGRNGGHVPLPSQSGPPPPQYQGPPPPYQGGPPQPPMGQPMGQGQFPGQGGDGRYEPFREQQRGYGRYA</sequence>
<proteinExistence type="predicted"/>
<evidence type="ECO:0000256" key="5">
    <source>
        <dbReference type="SAM" id="MobiDB-lite"/>
    </source>
</evidence>
<dbReference type="SUPFAM" id="SSF55486">
    <property type="entry name" value="Metalloproteases ('zincins'), catalytic domain"/>
    <property type="match status" value="1"/>
</dbReference>
<accession>Q8X014</accession>
<protein>
    <recommendedName>
        <fullName evidence="3">Disintegrin and metalloproteinase domain-containing protein B</fullName>
    </recommendedName>
</protein>
<feature type="region of interest" description="Disordered" evidence="5">
    <location>
        <begin position="964"/>
        <end position="1039"/>
    </location>
</feature>
<dbReference type="PROSITE" id="PS50215">
    <property type="entry name" value="ADAM_MEPRO"/>
    <property type="match status" value="1"/>
</dbReference>
<dbReference type="Pfam" id="PF13688">
    <property type="entry name" value="Reprolysin_5"/>
    <property type="match status" value="1"/>
</dbReference>